<dbReference type="AlphaFoldDB" id="A0A178IIS6"/>
<dbReference type="PANTHER" id="PTHR43435">
    <property type="entry name" value="RIBULOKINASE"/>
    <property type="match status" value="1"/>
</dbReference>
<keyword evidence="3 9" id="KW-0418">Kinase</keyword>
<comment type="caution">
    <text evidence="9">The sequence shown here is derived from an EMBL/GenBank/DDBJ whole genome shotgun (WGS) entry which is preliminary data.</text>
</comment>
<dbReference type="SUPFAM" id="SSF53067">
    <property type="entry name" value="Actin-like ATPase domain"/>
    <property type="match status" value="2"/>
</dbReference>
<keyword evidence="2" id="KW-0547">Nucleotide-binding</keyword>
<dbReference type="GO" id="GO:0019569">
    <property type="term" value="P:L-arabinose catabolic process to D-xylulose 5-phosphate"/>
    <property type="evidence" value="ECO:0007669"/>
    <property type="project" value="InterPro"/>
</dbReference>
<dbReference type="InterPro" id="IPR005929">
    <property type="entry name" value="Ribulokinase"/>
</dbReference>
<dbReference type="PIRSF" id="PIRSF000538">
    <property type="entry name" value="GlpK"/>
    <property type="match status" value="1"/>
</dbReference>
<evidence type="ECO:0000256" key="4">
    <source>
        <dbReference type="ARBA" id="ARBA00022840"/>
    </source>
</evidence>
<dbReference type="InterPro" id="IPR043129">
    <property type="entry name" value="ATPase_NBD"/>
</dbReference>
<dbReference type="InterPro" id="IPR000577">
    <property type="entry name" value="Carb_kinase_FGGY"/>
</dbReference>
<keyword evidence="6" id="KW-0119">Carbohydrate metabolism</keyword>
<dbReference type="InterPro" id="IPR018484">
    <property type="entry name" value="FGGY_N"/>
</dbReference>
<evidence type="ECO:0000313" key="10">
    <source>
        <dbReference type="Proteomes" id="UP000078486"/>
    </source>
</evidence>
<dbReference type="PANTHER" id="PTHR43435:SF4">
    <property type="entry name" value="FGGY CARBOHYDRATE KINASE DOMAIN-CONTAINING PROTEIN"/>
    <property type="match status" value="1"/>
</dbReference>
<dbReference type="EMBL" id="LRRQ01000076">
    <property type="protein sequence ID" value="OAM89794.1"/>
    <property type="molecule type" value="Genomic_DNA"/>
</dbReference>
<evidence type="ECO:0000256" key="2">
    <source>
        <dbReference type="ARBA" id="ARBA00022741"/>
    </source>
</evidence>
<evidence type="ECO:0000256" key="6">
    <source>
        <dbReference type="ARBA" id="ARBA00023277"/>
    </source>
</evidence>
<dbReference type="Pfam" id="PF00370">
    <property type="entry name" value="FGGY_N"/>
    <property type="match status" value="1"/>
</dbReference>
<proteinExistence type="predicted"/>
<dbReference type="GO" id="GO:0008741">
    <property type="term" value="F:ribulokinase activity"/>
    <property type="evidence" value="ECO:0007669"/>
    <property type="project" value="InterPro"/>
</dbReference>
<feature type="domain" description="Carbohydrate kinase FGGY N-terminal" evidence="7">
    <location>
        <begin position="4"/>
        <end position="154"/>
    </location>
</feature>
<dbReference type="GO" id="GO:0005737">
    <property type="term" value="C:cytoplasm"/>
    <property type="evidence" value="ECO:0007669"/>
    <property type="project" value="TreeGrafter"/>
</dbReference>
<dbReference type="STRING" id="1184151.AW736_10725"/>
<dbReference type="GO" id="GO:0005524">
    <property type="term" value="F:ATP binding"/>
    <property type="evidence" value="ECO:0007669"/>
    <property type="project" value="UniProtKB-KW"/>
</dbReference>
<evidence type="ECO:0000259" key="7">
    <source>
        <dbReference type="Pfam" id="PF00370"/>
    </source>
</evidence>
<keyword evidence="5" id="KW-0054">Arabinose catabolism</keyword>
<name>A0A178IIS6_9BACT</name>
<evidence type="ECO:0000256" key="3">
    <source>
        <dbReference type="ARBA" id="ARBA00022777"/>
    </source>
</evidence>
<dbReference type="Proteomes" id="UP000078486">
    <property type="component" value="Unassembled WGS sequence"/>
</dbReference>
<keyword evidence="1" id="KW-0808">Transferase</keyword>
<dbReference type="CDD" id="cd07781">
    <property type="entry name" value="ASKHA_NBD_FGGY_L-RBK"/>
    <property type="match status" value="1"/>
</dbReference>
<keyword evidence="10" id="KW-1185">Reference proteome</keyword>
<sequence length="513" mass="54031">MAIVAGIDFGTRSVRVSIVDDGRGMLGSCACPYQVIRKEDNPDHASQRHEDHMDSLERAFKGALAESGAVGADVRALALATTGSTIVPLGADLQPLDEYYLWCDHRAAKEAAEITETARRIGWKGIDWAGGAYSAEMGLAKILHWLRNNPGRRREFAAVAEHGDMAVAVLCGIADPAAIPRGACGMGHKWLYNAAHGGLPPKAFLEAVDPLLGDIAAKLQGPCKASDNIAGFLCPEWAGRLGLKAGIPIPFAGIDAHWDAIAAGIAPGDIVNVIGTSACVMAITPECGPIPGVFSVARGSIHPAHMGIEAGLSAAGDLLEAIARRAGKTVPEMSRAVAHYKTGQSGMVRLVWDNGDRSILMKPRLRGITLGWTLQSTAEDEFHAAMEGLAFHTRIILEHIGAHGVPINRVINGGGIPRKDDVLNQIYASILDKPVLVPAGNTTGLGAAAFAFIAAGLFRTIEETQNVLRPVYRIFSPDPVCAETGKRAYAAFKSLYFSLGAADPPGADGAADK</sequence>
<dbReference type="Pfam" id="PF02782">
    <property type="entry name" value="FGGY_C"/>
    <property type="match status" value="1"/>
</dbReference>
<feature type="domain" description="Carbohydrate kinase FGGY C-terminal" evidence="8">
    <location>
        <begin position="271"/>
        <end position="455"/>
    </location>
</feature>
<keyword evidence="4" id="KW-0067">ATP-binding</keyword>
<dbReference type="RefSeq" id="WP_068770252.1">
    <property type="nucleotide sequence ID" value="NZ_CP109796.1"/>
</dbReference>
<dbReference type="NCBIfam" id="NF003154">
    <property type="entry name" value="PRK04123.1"/>
    <property type="match status" value="1"/>
</dbReference>
<evidence type="ECO:0000256" key="1">
    <source>
        <dbReference type="ARBA" id="ARBA00022679"/>
    </source>
</evidence>
<dbReference type="Gene3D" id="3.30.420.40">
    <property type="match status" value="2"/>
</dbReference>
<dbReference type="InterPro" id="IPR018485">
    <property type="entry name" value="FGGY_C"/>
</dbReference>
<gene>
    <name evidence="9" type="ORF">AW736_10725</name>
</gene>
<evidence type="ECO:0000259" key="8">
    <source>
        <dbReference type="Pfam" id="PF02782"/>
    </source>
</evidence>
<reference evidence="9 10" key="1">
    <citation type="submission" date="2016-01" db="EMBL/GenBank/DDBJ databases">
        <title>High potential of lignocellulose degradation of a new Verrucomicrobia species.</title>
        <authorList>
            <person name="Wang Y."/>
            <person name="Shi Y."/>
            <person name="Qiu Z."/>
            <person name="Liu S."/>
            <person name="Yang H."/>
        </authorList>
    </citation>
    <scope>NUCLEOTIDE SEQUENCE [LARGE SCALE GENOMIC DNA]</scope>
    <source>
        <strain evidence="9 10">TSB47</strain>
    </source>
</reference>
<accession>A0A178IIS6</accession>
<evidence type="ECO:0000313" key="9">
    <source>
        <dbReference type="EMBL" id="OAM89794.1"/>
    </source>
</evidence>
<evidence type="ECO:0000256" key="5">
    <source>
        <dbReference type="ARBA" id="ARBA00022935"/>
    </source>
</evidence>
<organism evidence="9 10">
    <name type="scientific">Termitidicoccus mucosus</name>
    <dbReference type="NCBI Taxonomy" id="1184151"/>
    <lineage>
        <taxon>Bacteria</taxon>
        <taxon>Pseudomonadati</taxon>
        <taxon>Verrucomicrobiota</taxon>
        <taxon>Opitutia</taxon>
        <taxon>Opitutales</taxon>
        <taxon>Opitutaceae</taxon>
        <taxon>Termitidicoccus</taxon>
    </lineage>
</organism>
<protein>
    <submittedName>
        <fullName evidence="9">Ribulokinase</fullName>
    </submittedName>
</protein>
<dbReference type="GO" id="GO:0019150">
    <property type="term" value="F:D-ribulokinase activity"/>
    <property type="evidence" value="ECO:0007669"/>
    <property type="project" value="TreeGrafter"/>
</dbReference>